<comment type="caution">
    <text evidence="2">The sequence shown here is derived from an EMBL/GenBank/DDBJ whole genome shotgun (WGS) entry which is preliminary data.</text>
</comment>
<organism evidence="2 3">
    <name type="scientific">Aliidiomarina minuta</name>
    <dbReference type="NCBI Taxonomy" id="880057"/>
    <lineage>
        <taxon>Bacteria</taxon>
        <taxon>Pseudomonadati</taxon>
        <taxon>Pseudomonadota</taxon>
        <taxon>Gammaproteobacteria</taxon>
        <taxon>Alteromonadales</taxon>
        <taxon>Idiomarinaceae</taxon>
        <taxon>Aliidiomarina</taxon>
    </lineage>
</organism>
<evidence type="ECO:0000313" key="3">
    <source>
        <dbReference type="Proteomes" id="UP000288293"/>
    </source>
</evidence>
<name>A0A432W5T8_9GAMM</name>
<evidence type="ECO:0008006" key="4">
    <source>
        <dbReference type="Google" id="ProtNLM"/>
    </source>
</evidence>
<accession>A0A432W5T8</accession>
<dbReference type="Proteomes" id="UP000288293">
    <property type="component" value="Unassembled WGS sequence"/>
</dbReference>
<feature type="transmembrane region" description="Helical" evidence="1">
    <location>
        <begin position="100"/>
        <end position="120"/>
    </location>
</feature>
<feature type="transmembrane region" description="Helical" evidence="1">
    <location>
        <begin position="7"/>
        <end position="26"/>
    </location>
</feature>
<dbReference type="AlphaFoldDB" id="A0A432W5T8"/>
<dbReference type="EMBL" id="PIPL01000001">
    <property type="protein sequence ID" value="RUO25438.1"/>
    <property type="molecule type" value="Genomic_DNA"/>
</dbReference>
<feature type="transmembrane region" description="Helical" evidence="1">
    <location>
        <begin position="61"/>
        <end position="80"/>
    </location>
</feature>
<keyword evidence="1" id="KW-0812">Transmembrane</keyword>
<keyword evidence="1" id="KW-0472">Membrane</keyword>
<gene>
    <name evidence="2" type="ORF">CWE09_01495</name>
</gene>
<feature type="transmembrane region" description="Helical" evidence="1">
    <location>
        <begin position="32"/>
        <end position="49"/>
    </location>
</feature>
<keyword evidence="1" id="KW-1133">Transmembrane helix</keyword>
<evidence type="ECO:0000313" key="2">
    <source>
        <dbReference type="EMBL" id="RUO25438.1"/>
    </source>
</evidence>
<keyword evidence="3" id="KW-1185">Reference proteome</keyword>
<reference evidence="2 3" key="1">
    <citation type="journal article" date="2011" name="Front. Microbiol.">
        <title>Genomic signatures of strain selection and enhancement in Bacillus atrophaeus var. globigii, a historical biowarfare simulant.</title>
        <authorList>
            <person name="Gibbons H.S."/>
            <person name="Broomall S.M."/>
            <person name="McNew L.A."/>
            <person name="Daligault H."/>
            <person name="Chapman C."/>
            <person name="Bruce D."/>
            <person name="Karavis M."/>
            <person name="Krepps M."/>
            <person name="McGregor P.A."/>
            <person name="Hong C."/>
            <person name="Park K.H."/>
            <person name="Akmal A."/>
            <person name="Feldman A."/>
            <person name="Lin J.S."/>
            <person name="Chang W.E."/>
            <person name="Higgs B.W."/>
            <person name="Demirev P."/>
            <person name="Lindquist J."/>
            <person name="Liem A."/>
            <person name="Fochler E."/>
            <person name="Read T.D."/>
            <person name="Tapia R."/>
            <person name="Johnson S."/>
            <person name="Bishop-Lilly K.A."/>
            <person name="Detter C."/>
            <person name="Han C."/>
            <person name="Sozhamannan S."/>
            <person name="Rosenzweig C.N."/>
            <person name="Skowronski E.W."/>
        </authorList>
    </citation>
    <scope>NUCLEOTIDE SEQUENCE [LARGE SCALE GENOMIC DNA]</scope>
    <source>
        <strain evidence="2 3">MLST1</strain>
    </source>
</reference>
<dbReference type="RefSeq" id="WP_126802137.1">
    <property type="nucleotide sequence ID" value="NZ_PIPL01000001.1"/>
</dbReference>
<sequence length="127" mass="14373">MATRYPLLGEALFVLCALLVIITHHFNLSIIAYWNMVPVLIFGASWVICKKRSKVVRYSSAIGSTIGMLMLLYSNLVMWFDMRETGASLQEASLMYTYIPIYSLLAGGLAWLAIFIVLSIKRKRGEF</sequence>
<protein>
    <recommendedName>
        <fullName evidence="4">Transmembrane protein</fullName>
    </recommendedName>
</protein>
<proteinExistence type="predicted"/>
<evidence type="ECO:0000256" key="1">
    <source>
        <dbReference type="SAM" id="Phobius"/>
    </source>
</evidence>